<organism evidence="1 2">
    <name type="scientific">Plantactinospora soyae</name>
    <dbReference type="NCBI Taxonomy" id="1544732"/>
    <lineage>
        <taxon>Bacteria</taxon>
        <taxon>Bacillati</taxon>
        <taxon>Actinomycetota</taxon>
        <taxon>Actinomycetes</taxon>
        <taxon>Micromonosporales</taxon>
        <taxon>Micromonosporaceae</taxon>
        <taxon>Plantactinospora</taxon>
    </lineage>
</organism>
<dbReference type="AlphaFoldDB" id="A0A927MCJ1"/>
<dbReference type="RefSeq" id="WP_192770253.1">
    <property type="nucleotide sequence ID" value="NZ_JADBEB010000001.1"/>
</dbReference>
<accession>A0A927MCJ1</accession>
<name>A0A927MCJ1_9ACTN</name>
<proteinExistence type="predicted"/>
<evidence type="ECO:0000313" key="1">
    <source>
        <dbReference type="EMBL" id="MBE1491105.1"/>
    </source>
</evidence>
<dbReference type="EMBL" id="JADBEB010000001">
    <property type="protein sequence ID" value="MBE1491105.1"/>
    <property type="molecule type" value="Genomic_DNA"/>
</dbReference>
<reference evidence="1" key="1">
    <citation type="submission" date="2020-10" db="EMBL/GenBank/DDBJ databases">
        <title>Sequencing the genomes of 1000 actinobacteria strains.</title>
        <authorList>
            <person name="Klenk H.-P."/>
        </authorList>
    </citation>
    <scope>NUCLEOTIDE SEQUENCE</scope>
    <source>
        <strain evidence="1">DSM 46832</strain>
    </source>
</reference>
<comment type="caution">
    <text evidence="1">The sequence shown here is derived from an EMBL/GenBank/DDBJ whole genome shotgun (WGS) entry which is preliminary data.</text>
</comment>
<gene>
    <name evidence="1" type="ORF">H4W31_006743</name>
</gene>
<dbReference type="Proteomes" id="UP000649753">
    <property type="component" value="Unassembled WGS sequence"/>
</dbReference>
<keyword evidence="2" id="KW-1185">Reference proteome</keyword>
<sequence>MAVKKIREWRGTAPVLVLVMAIGTIGAGGPARATGVGAQSDSGTRVAAPVRVTATSASNSLASKSIVATCPAGQRVYGAGGEINGAGGNVTMDDVTPSLALNNVLVTGVENGAFAGNWTITAYAICGVNTLNLQRIQFTSVTNSVTPKSVFVGCPSGLRLYGLGGELNGAGGNVFLDDLTPNVGLTGATVTGYENGAFANNWNITGYAICGNPSANMVRRVLTSAVASPLAASATTAACPAGTRVHGVGAELNGALGAVVIDDLRPNVGLLTATATGAENGAFAGNWSVTSYAICSA</sequence>
<protein>
    <submittedName>
        <fullName evidence="1">Uncharacterized protein</fullName>
    </submittedName>
</protein>
<evidence type="ECO:0000313" key="2">
    <source>
        <dbReference type="Proteomes" id="UP000649753"/>
    </source>
</evidence>